<dbReference type="InterPro" id="IPR029065">
    <property type="entry name" value="Enolase_C-like"/>
</dbReference>
<name>A0AAX1RSK8_9STAP</name>
<comment type="cofactor">
    <cofactor evidence="1">
        <name>a divalent metal cation</name>
        <dbReference type="ChEBI" id="CHEBI:60240"/>
    </cofactor>
</comment>
<dbReference type="Gene3D" id="3.30.390.10">
    <property type="entry name" value="Enolase-like, N-terminal domain"/>
    <property type="match status" value="1"/>
</dbReference>
<evidence type="ECO:0000256" key="6">
    <source>
        <dbReference type="NCBIfam" id="TIGR01928"/>
    </source>
</evidence>
<evidence type="ECO:0000256" key="3">
    <source>
        <dbReference type="ARBA" id="ARBA00022842"/>
    </source>
</evidence>
<dbReference type="NCBIfam" id="TIGR01928">
    <property type="entry name" value="menC_lowGC_arch"/>
    <property type="match status" value="1"/>
</dbReference>
<proteinExistence type="predicted"/>
<dbReference type="Gene3D" id="3.20.20.120">
    <property type="entry name" value="Enolase-like C-terminal domain"/>
    <property type="match status" value="1"/>
</dbReference>
<dbReference type="SUPFAM" id="SSF51604">
    <property type="entry name" value="Enolase C-terminal domain-like"/>
    <property type="match status" value="1"/>
</dbReference>
<protein>
    <recommendedName>
        <fullName evidence="5 6">o-succinylbenzoate synthase</fullName>
        <ecNumber evidence="5 6">4.2.1.113</ecNumber>
    </recommendedName>
</protein>
<evidence type="ECO:0000256" key="4">
    <source>
        <dbReference type="ARBA" id="ARBA00023239"/>
    </source>
</evidence>
<dbReference type="GO" id="GO:0046872">
    <property type="term" value="F:metal ion binding"/>
    <property type="evidence" value="ECO:0007669"/>
    <property type="project" value="UniProtKB-KW"/>
</dbReference>
<evidence type="ECO:0000313" key="8">
    <source>
        <dbReference type="EMBL" id="REI19362.1"/>
    </source>
</evidence>
<dbReference type="Proteomes" id="UP000256337">
    <property type="component" value="Unassembled WGS sequence"/>
</dbReference>
<keyword evidence="3" id="KW-0460">Magnesium</keyword>
<evidence type="ECO:0000313" key="9">
    <source>
        <dbReference type="Proteomes" id="UP000256337"/>
    </source>
</evidence>
<keyword evidence="4 8" id="KW-0456">Lyase</keyword>
<evidence type="ECO:0000256" key="5">
    <source>
        <dbReference type="ARBA" id="ARBA00029491"/>
    </source>
</evidence>
<keyword evidence="2" id="KW-0479">Metal-binding</keyword>
<dbReference type="PANTHER" id="PTHR48073:SF5">
    <property type="entry name" value="O-SUCCINYLBENZOATE SYNTHASE"/>
    <property type="match status" value="1"/>
</dbReference>
<gene>
    <name evidence="8" type="primary">menC</name>
    <name evidence="8" type="ORF">DOS76_11180</name>
</gene>
<reference evidence="8 9" key="1">
    <citation type="journal article" date="2018" name="Vet. Microbiol.">
        <title>Characterisation of Staphylococcus felis isolated from cats using whole genome sequencing.</title>
        <authorList>
            <person name="Worthing K."/>
            <person name="Pang S."/>
            <person name="Trott D.J."/>
            <person name="Abraham S."/>
            <person name="Coombs G.W."/>
            <person name="Jordan D."/>
            <person name="McIntyre L."/>
            <person name="Davies M.R."/>
            <person name="Norris J."/>
        </authorList>
    </citation>
    <scope>NUCLEOTIDE SEQUENCE [LARGE SCALE GENOMIC DNA]</scope>
    <source>
        <strain evidence="8 9">F25</strain>
    </source>
</reference>
<dbReference type="Pfam" id="PF13378">
    <property type="entry name" value="MR_MLE_C"/>
    <property type="match status" value="1"/>
</dbReference>
<evidence type="ECO:0000256" key="2">
    <source>
        <dbReference type="ARBA" id="ARBA00022723"/>
    </source>
</evidence>
<dbReference type="InterPro" id="IPR029017">
    <property type="entry name" value="Enolase-like_N"/>
</dbReference>
<comment type="caution">
    <text evidence="8">The sequence shown here is derived from an EMBL/GenBank/DDBJ whole genome shotgun (WGS) entry which is preliminary data.</text>
</comment>
<accession>A0AAX1RSK8</accession>
<organism evidence="8 9">
    <name type="scientific">Staphylococcus felis</name>
    <dbReference type="NCBI Taxonomy" id="46127"/>
    <lineage>
        <taxon>Bacteria</taxon>
        <taxon>Bacillati</taxon>
        <taxon>Bacillota</taxon>
        <taxon>Bacilli</taxon>
        <taxon>Bacillales</taxon>
        <taxon>Staphylococcaceae</taxon>
        <taxon>Staphylococcus</taxon>
    </lineage>
</organism>
<dbReference type="InterPro" id="IPR036849">
    <property type="entry name" value="Enolase-like_C_sf"/>
</dbReference>
<dbReference type="InterPro" id="IPR010197">
    <property type="entry name" value="OSBS/NAAAR"/>
</dbReference>
<sequence length="334" mass="38961">MILKELRFYQFSAKFKHPMITRKIELESRQTLFIGLIDEFNNEWFGECNAFETDWYHDETIKTVYQTLCEWFEKYKGVELHTFEEAQYYIDSLNSRPAARATLVMALYQAFHNLDSFQVKMTSTINGDLSRRILNLEHAGRIKIKWNAHIADQVKWISSMYPNIPISTDANQSLDQVDINQLKRLKKYHLAFIEEPFLDLDIIEESNELPTIAIDEKATTYQNILKLVQRYNIGVVVIKPFRVGGIDKALQLIEYLQQKKVRIVIGGMYELGLSRYFTAYLSQFGDFSGDVTPSGYYFTEDVVDESDLSKEGDILFHPPIVQKSRLKLMTTLKL</sequence>
<evidence type="ECO:0000256" key="1">
    <source>
        <dbReference type="ARBA" id="ARBA00001968"/>
    </source>
</evidence>
<dbReference type="GO" id="GO:0009234">
    <property type="term" value="P:menaquinone biosynthetic process"/>
    <property type="evidence" value="ECO:0007669"/>
    <property type="project" value="UniProtKB-UniRule"/>
</dbReference>
<dbReference type="SUPFAM" id="SSF54826">
    <property type="entry name" value="Enolase N-terminal domain-like"/>
    <property type="match status" value="1"/>
</dbReference>
<dbReference type="PANTHER" id="PTHR48073">
    <property type="entry name" value="O-SUCCINYLBENZOATE SYNTHASE-RELATED"/>
    <property type="match status" value="1"/>
</dbReference>
<dbReference type="EC" id="4.2.1.113" evidence="5 6"/>
<dbReference type="GO" id="GO:0043748">
    <property type="term" value="F:O-succinylbenzoate synthase activity"/>
    <property type="evidence" value="ECO:0007669"/>
    <property type="project" value="UniProtKB-EC"/>
</dbReference>
<dbReference type="EMBL" id="QKYD01000162">
    <property type="protein sequence ID" value="REI19362.1"/>
    <property type="molecule type" value="Genomic_DNA"/>
</dbReference>
<evidence type="ECO:0000259" key="7">
    <source>
        <dbReference type="Pfam" id="PF13378"/>
    </source>
</evidence>
<feature type="domain" description="Enolase C-terminal" evidence="7">
    <location>
        <begin position="140"/>
        <end position="278"/>
    </location>
</feature>
<dbReference type="AlphaFoldDB" id="A0AAX1RSK8"/>
<dbReference type="RefSeq" id="WP_115856695.1">
    <property type="nucleotide sequence ID" value="NZ_CAJUZR010000051.1"/>
</dbReference>